<reference evidence="1" key="1">
    <citation type="submission" date="2014-11" db="EMBL/GenBank/DDBJ databases">
        <authorList>
            <person name="Amaro Gonzalez C."/>
        </authorList>
    </citation>
    <scope>NUCLEOTIDE SEQUENCE</scope>
</reference>
<evidence type="ECO:0000313" key="1">
    <source>
        <dbReference type="EMBL" id="JAI02630.1"/>
    </source>
</evidence>
<dbReference type="EMBL" id="GBXM01005948">
    <property type="protein sequence ID" value="JAI02630.1"/>
    <property type="molecule type" value="Transcribed_RNA"/>
</dbReference>
<dbReference type="AlphaFoldDB" id="A0A0E9XIX5"/>
<protein>
    <submittedName>
        <fullName evidence="1">Uncharacterized protein</fullName>
    </submittedName>
</protein>
<organism evidence="1">
    <name type="scientific">Anguilla anguilla</name>
    <name type="common">European freshwater eel</name>
    <name type="synonym">Muraena anguilla</name>
    <dbReference type="NCBI Taxonomy" id="7936"/>
    <lineage>
        <taxon>Eukaryota</taxon>
        <taxon>Metazoa</taxon>
        <taxon>Chordata</taxon>
        <taxon>Craniata</taxon>
        <taxon>Vertebrata</taxon>
        <taxon>Euteleostomi</taxon>
        <taxon>Actinopterygii</taxon>
        <taxon>Neopterygii</taxon>
        <taxon>Teleostei</taxon>
        <taxon>Anguilliformes</taxon>
        <taxon>Anguillidae</taxon>
        <taxon>Anguilla</taxon>
    </lineage>
</organism>
<sequence>MVDALSQAQLEDLCLQPTLEEVLNLKAQDVIQLHLALVEHSDPHQAPQ</sequence>
<accession>A0A0E9XIX5</accession>
<proteinExistence type="predicted"/>
<reference evidence="1" key="2">
    <citation type="journal article" date="2015" name="Fish Shellfish Immunol.">
        <title>Early steps in the European eel (Anguilla anguilla)-Vibrio vulnificus interaction in the gills: Role of the RtxA13 toxin.</title>
        <authorList>
            <person name="Callol A."/>
            <person name="Pajuelo D."/>
            <person name="Ebbesson L."/>
            <person name="Teles M."/>
            <person name="MacKenzie S."/>
            <person name="Amaro C."/>
        </authorList>
    </citation>
    <scope>NUCLEOTIDE SEQUENCE</scope>
</reference>
<name>A0A0E9XIX5_ANGAN</name>